<gene>
    <name evidence="2" type="ORF">ACFPIB_06855</name>
</gene>
<dbReference type="InterPro" id="IPR031709">
    <property type="entry name" value="PutAbiC"/>
</dbReference>
<evidence type="ECO:0000313" key="3">
    <source>
        <dbReference type="Proteomes" id="UP001596161"/>
    </source>
</evidence>
<dbReference type="RefSeq" id="WP_378016690.1">
    <property type="nucleotide sequence ID" value="NZ_JBHSKT010000003.1"/>
</dbReference>
<dbReference type="EMBL" id="JBHSKT010000003">
    <property type="protein sequence ID" value="MFC5270319.1"/>
    <property type="molecule type" value="Genomic_DNA"/>
</dbReference>
<accession>A0ABW0EBR5</accession>
<protein>
    <submittedName>
        <fullName evidence="2">Phage abortive infection protein</fullName>
    </submittedName>
</protein>
<feature type="transmembrane region" description="Helical" evidence="1">
    <location>
        <begin position="59"/>
        <end position="82"/>
    </location>
</feature>
<keyword evidence="1" id="KW-0812">Transmembrane</keyword>
<name>A0ABW0EBR5_9BACT</name>
<evidence type="ECO:0000256" key="1">
    <source>
        <dbReference type="SAM" id="Phobius"/>
    </source>
</evidence>
<comment type="caution">
    <text evidence="2">The sequence shown here is derived from an EMBL/GenBank/DDBJ whole genome shotgun (WGS) entry which is preliminary data.</text>
</comment>
<feature type="transmembrane region" description="Helical" evidence="1">
    <location>
        <begin position="12"/>
        <end position="32"/>
    </location>
</feature>
<dbReference type="Proteomes" id="UP001596161">
    <property type="component" value="Unassembled WGS sequence"/>
</dbReference>
<keyword evidence="1" id="KW-1133">Transmembrane helix</keyword>
<proteinExistence type="predicted"/>
<organism evidence="2 3">
    <name type="scientific">Adhaeribacter terreus</name>
    <dbReference type="NCBI Taxonomy" id="529703"/>
    <lineage>
        <taxon>Bacteria</taxon>
        <taxon>Pseudomonadati</taxon>
        <taxon>Bacteroidota</taxon>
        <taxon>Cytophagia</taxon>
        <taxon>Cytophagales</taxon>
        <taxon>Hymenobacteraceae</taxon>
        <taxon>Adhaeribacter</taxon>
    </lineage>
</organism>
<keyword evidence="1" id="KW-0472">Membrane</keyword>
<reference evidence="3" key="1">
    <citation type="journal article" date="2019" name="Int. J. Syst. Evol. Microbiol.">
        <title>The Global Catalogue of Microorganisms (GCM) 10K type strain sequencing project: providing services to taxonomists for standard genome sequencing and annotation.</title>
        <authorList>
            <consortium name="The Broad Institute Genomics Platform"/>
            <consortium name="The Broad Institute Genome Sequencing Center for Infectious Disease"/>
            <person name="Wu L."/>
            <person name="Ma J."/>
        </authorList>
    </citation>
    <scope>NUCLEOTIDE SEQUENCE [LARGE SCALE GENOMIC DNA]</scope>
    <source>
        <strain evidence="3">KACC 12602</strain>
    </source>
</reference>
<sequence>MRFKIQKNNISTFEFFGYALILMGVVILVWGVQQFNLFGRVEGKSPEVLSVRFGQYGEFIGGIVGSLWALAGVFLFFATLLYQKREFELQRTELHKTQRIYQQQSFSTLFISFLVQHNEIVGKLSAHDINQVAWNGTNFFIFFKEKVLSSYIGKVRLLPKEQRTEKLLYAYFRDYFTYHFRFYESILNPYLRNLTVLLNMVERFRQDADDESDYYSLIMKTNLSDSELFLIYHLNEFGLKPEIKHAIQHYDFFQHLPASEKVHYQVKTEKI</sequence>
<keyword evidence="3" id="KW-1185">Reference proteome</keyword>
<dbReference type="Pfam" id="PF16872">
    <property type="entry name" value="putAbiC"/>
    <property type="match status" value="1"/>
</dbReference>
<evidence type="ECO:0000313" key="2">
    <source>
        <dbReference type="EMBL" id="MFC5270319.1"/>
    </source>
</evidence>